<dbReference type="EMBL" id="CM001881">
    <property type="protein sequence ID" value="EOY21253.1"/>
    <property type="molecule type" value="Genomic_DNA"/>
</dbReference>
<sequence length="69" mass="7939">MRVQPQLTNKPACRQRVLGAHSITRLFARHLVHQYHSGLTGWSSILDQKTCAPPISPSQDRLWRVYSRS</sequence>
<accession>A0A061FW09</accession>
<gene>
    <name evidence="1" type="ORF">TCM_012681</name>
</gene>
<dbReference type="Proteomes" id="UP000026915">
    <property type="component" value="Chromosome 3"/>
</dbReference>
<dbReference type="InParanoid" id="A0A061FW09"/>
<name>A0A061FW09_THECC</name>
<dbReference type="Gramene" id="EOY21253">
    <property type="protein sequence ID" value="EOY21253"/>
    <property type="gene ID" value="TCM_012681"/>
</dbReference>
<protein>
    <submittedName>
        <fullName evidence="1">Uncharacterized protein</fullName>
    </submittedName>
</protein>
<reference evidence="1 2" key="1">
    <citation type="journal article" date="2013" name="Genome Biol.">
        <title>The genome sequence of the most widely cultivated cacao type and its use to identify candidate genes regulating pod color.</title>
        <authorList>
            <person name="Motamayor J.C."/>
            <person name="Mockaitis K."/>
            <person name="Schmutz J."/>
            <person name="Haiminen N."/>
            <person name="Iii D.L."/>
            <person name="Cornejo O."/>
            <person name="Findley S.D."/>
            <person name="Zheng P."/>
            <person name="Utro F."/>
            <person name="Royaert S."/>
            <person name="Saski C."/>
            <person name="Jenkins J."/>
            <person name="Podicheti R."/>
            <person name="Zhao M."/>
            <person name="Scheffler B.E."/>
            <person name="Stack J.C."/>
            <person name="Feltus F.A."/>
            <person name="Mustiga G.M."/>
            <person name="Amores F."/>
            <person name="Phillips W."/>
            <person name="Marelli J.P."/>
            <person name="May G.D."/>
            <person name="Shapiro H."/>
            <person name="Ma J."/>
            <person name="Bustamante C.D."/>
            <person name="Schnell R.J."/>
            <person name="Main D."/>
            <person name="Gilbert D."/>
            <person name="Parida L."/>
            <person name="Kuhn D.N."/>
        </authorList>
    </citation>
    <scope>NUCLEOTIDE SEQUENCE [LARGE SCALE GENOMIC DNA]</scope>
    <source>
        <strain evidence="2">cv. Matina 1-6</strain>
    </source>
</reference>
<evidence type="ECO:0000313" key="1">
    <source>
        <dbReference type="EMBL" id="EOY21253.1"/>
    </source>
</evidence>
<evidence type="ECO:0000313" key="2">
    <source>
        <dbReference type="Proteomes" id="UP000026915"/>
    </source>
</evidence>
<proteinExistence type="predicted"/>
<dbReference type="AlphaFoldDB" id="A0A061FW09"/>
<dbReference type="HOGENOM" id="CLU_2780965_0_0_1"/>
<keyword evidence="2" id="KW-1185">Reference proteome</keyword>
<organism evidence="1 2">
    <name type="scientific">Theobroma cacao</name>
    <name type="common">Cacao</name>
    <name type="synonym">Cocoa</name>
    <dbReference type="NCBI Taxonomy" id="3641"/>
    <lineage>
        <taxon>Eukaryota</taxon>
        <taxon>Viridiplantae</taxon>
        <taxon>Streptophyta</taxon>
        <taxon>Embryophyta</taxon>
        <taxon>Tracheophyta</taxon>
        <taxon>Spermatophyta</taxon>
        <taxon>Magnoliopsida</taxon>
        <taxon>eudicotyledons</taxon>
        <taxon>Gunneridae</taxon>
        <taxon>Pentapetalae</taxon>
        <taxon>rosids</taxon>
        <taxon>malvids</taxon>
        <taxon>Malvales</taxon>
        <taxon>Malvaceae</taxon>
        <taxon>Byttnerioideae</taxon>
        <taxon>Theobroma</taxon>
    </lineage>
</organism>